<dbReference type="KEGG" id="tmai:FVE67_02650"/>
<protein>
    <recommendedName>
        <fullName evidence="1">PASTA domain-containing protein</fullName>
    </recommendedName>
</protein>
<reference evidence="2 3" key="1">
    <citation type="submission" date="2019-08" db="EMBL/GenBank/DDBJ databases">
        <title>Complete genome sequence of Thermosulfurimonas marina SU872T, an anaerobic thermophilic chemolithoautotrophic bacterium isolated from a shallow marine hydrothermal vent.</title>
        <authorList>
            <person name="Allioux M."/>
            <person name="Jebbar M."/>
            <person name="Slobodkina G."/>
            <person name="Slobodkin A."/>
            <person name="Moalic Y."/>
            <person name="Frolova A."/>
            <person name="Shao Z."/>
            <person name="Alain K."/>
        </authorList>
    </citation>
    <scope>NUCLEOTIDE SEQUENCE [LARGE SCALE GENOMIC DNA]</scope>
    <source>
        <strain evidence="2 3">SU872</strain>
    </source>
</reference>
<keyword evidence="3" id="KW-1185">Reference proteome</keyword>
<evidence type="ECO:0000313" key="3">
    <source>
        <dbReference type="Proteomes" id="UP000501253"/>
    </source>
</evidence>
<evidence type="ECO:0000259" key="1">
    <source>
        <dbReference type="PROSITE" id="PS51178"/>
    </source>
</evidence>
<gene>
    <name evidence="2" type="ORF">FVE67_02650</name>
</gene>
<dbReference type="EMBL" id="CP042909">
    <property type="protein sequence ID" value="QJA05763.1"/>
    <property type="molecule type" value="Genomic_DNA"/>
</dbReference>
<evidence type="ECO:0000313" key="2">
    <source>
        <dbReference type="EMBL" id="QJA05763.1"/>
    </source>
</evidence>
<dbReference type="SUPFAM" id="SSF54184">
    <property type="entry name" value="Penicillin-binding protein 2x (pbp-2x), c-terminal domain"/>
    <property type="match status" value="1"/>
</dbReference>
<dbReference type="AlphaFoldDB" id="A0A6H1WRE7"/>
<name>A0A6H1WRE7_9BACT</name>
<dbReference type="Proteomes" id="UP000501253">
    <property type="component" value="Chromosome"/>
</dbReference>
<dbReference type="InterPro" id="IPR005543">
    <property type="entry name" value="PASTA_dom"/>
</dbReference>
<feature type="domain" description="PASTA" evidence="1">
    <location>
        <begin position="318"/>
        <end position="379"/>
    </location>
</feature>
<dbReference type="RefSeq" id="WP_168719123.1">
    <property type="nucleotide sequence ID" value="NZ_CP042909.1"/>
</dbReference>
<organism evidence="2 3">
    <name type="scientific">Thermosulfurimonas marina</name>
    <dbReference type="NCBI Taxonomy" id="2047767"/>
    <lineage>
        <taxon>Bacteria</taxon>
        <taxon>Pseudomonadati</taxon>
        <taxon>Thermodesulfobacteriota</taxon>
        <taxon>Thermodesulfobacteria</taxon>
        <taxon>Thermodesulfobacteriales</taxon>
        <taxon>Thermodesulfobacteriaceae</taxon>
        <taxon>Thermosulfurimonas</taxon>
    </lineage>
</organism>
<proteinExistence type="predicted"/>
<sequence length="379" mass="42000">MKKVWLLLGPIFFLILAGALMRPLTGAGKAEAPFLERTEVLDREGRVLFRMEKRARVYYLRSGPLPSRLKPYVHRPLSGPPPLLVAVDLSPKEARSLQGISGVLVEEYSRPRLLGGAAFEGILPELFHRADLEGRRTRLTLSWDLQESLYRAVRAEGLLGGAVLDLARGEVLALVPGRKGVFLHSLFRVRPSSGAGVFGRATGLELPEALGSYWPGGEALATPLQLARALAAHLCGRPPQWHLLRRTNPGVLVCPAPGKIHEKEYTYQEKGRWLRVKLIPEKAPRGALLLLGEGAPTAQVPRGLVAQLEDFWGEKRLMPEEEGFPDLRGVSLRAALEVLQPHGVEVEFRGFGRVIQQWPAPGTPWSRVKRCRLVLRDET</sequence>
<dbReference type="CDD" id="cd06575">
    <property type="entry name" value="PASTA_Pbp2x-like_2"/>
    <property type="match status" value="1"/>
</dbReference>
<dbReference type="PROSITE" id="PS51178">
    <property type="entry name" value="PASTA"/>
    <property type="match status" value="1"/>
</dbReference>
<accession>A0A6H1WRE7</accession>